<name>A0A371B6E8_9BRAD</name>
<dbReference type="InterPro" id="IPR050177">
    <property type="entry name" value="Lipid_A_modif_metabolic_enz"/>
</dbReference>
<dbReference type="InterPro" id="IPR001509">
    <property type="entry name" value="Epimerase_deHydtase"/>
</dbReference>
<dbReference type="InterPro" id="IPR036291">
    <property type="entry name" value="NAD(P)-bd_dom_sf"/>
</dbReference>
<dbReference type="AlphaFoldDB" id="A0A371B6E8"/>
<dbReference type="SUPFAM" id="SSF51735">
    <property type="entry name" value="NAD(P)-binding Rossmann-fold domains"/>
    <property type="match status" value="1"/>
</dbReference>
<dbReference type="PANTHER" id="PTHR43245:SF53">
    <property type="entry name" value="EPIMERASE-RELATED"/>
    <property type="match status" value="1"/>
</dbReference>
<accession>A0A371B6E8</accession>
<dbReference type="Gene3D" id="3.40.50.720">
    <property type="entry name" value="NAD(P)-binding Rossmann-like Domain"/>
    <property type="match status" value="1"/>
</dbReference>
<reference evidence="3" key="1">
    <citation type="submission" date="2018-08" db="EMBL/GenBank/DDBJ databases">
        <authorList>
            <person name="Kim S.-J."/>
            <person name="Jung G.-Y."/>
        </authorList>
    </citation>
    <scope>NUCLEOTIDE SEQUENCE [LARGE SCALE GENOMIC DNA]</scope>
    <source>
        <strain evidence="3">GY_H</strain>
    </source>
</reference>
<feature type="domain" description="NAD-dependent epimerase/dehydratase" evidence="1">
    <location>
        <begin position="15"/>
        <end position="214"/>
    </location>
</feature>
<dbReference type="Proteomes" id="UP000263993">
    <property type="component" value="Unassembled WGS sequence"/>
</dbReference>
<gene>
    <name evidence="2" type="ORF">DXH78_00225</name>
</gene>
<dbReference type="PANTHER" id="PTHR43245">
    <property type="entry name" value="BIFUNCTIONAL POLYMYXIN RESISTANCE PROTEIN ARNA"/>
    <property type="match status" value="1"/>
</dbReference>
<sequence>MVPFSPTAPLKPRRVVLLGGGGFLGRHVGHYFRGRDVTCVSLGRRDLDLAAGNADVLADNLKADDAVVMLSVASGRAVAEEAYDANLRMANAVVTAVKLRPVAHVTYVSSEAVYGTAGAGGAVDESATPLPPDTYGAMHLARERLFEALEGNVAILRPVMVLGADDPHNAYGPNRFVRDALAGGLVTLFGEGDDVRDYVSAEDFAAVVGAVVACAGHGTLNVASGEPLPARRAAEICFAALGLPVRMQSVPRSQPASARIYDTALRRKMLPHVFVKPAAAAIQELAAGARKLQ</sequence>
<proteinExistence type="predicted"/>
<organism evidence="2 3">
    <name type="scientific">Undibacter mobilis</name>
    <dbReference type="NCBI Taxonomy" id="2292256"/>
    <lineage>
        <taxon>Bacteria</taxon>
        <taxon>Pseudomonadati</taxon>
        <taxon>Pseudomonadota</taxon>
        <taxon>Alphaproteobacteria</taxon>
        <taxon>Hyphomicrobiales</taxon>
        <taxon>Nitrobacteraceae</taxon>
        <taxon>Undibacter</taxon>
    </lineage>
</organism>
<evidence type="ECO:0000313" key="3">
    <source>
        <dbReference type="Proteomes" id="UP000263993"/>
    </source>
</evidence>
<dbReference type="OrthoDB" id="9801785at2"/>
<dbReference type="Pfam" id="PF01370">
    <property type="entry name" value="Epimerase"/>
    <property type="match status" value="1"/>
</dbReference>
<keyword evidence="3" id="KW-1185">Reference proteome</keyword>
<dbReference type="RefSeq" id="WP_115515178.1">
    <property type="nucleotide sequence ID" value="NZ_QRGO01000001.1"/>
</dbReference>
<evidence type="ECO:0000313" key="2">
    <source>
        <dbReference type="EMBL" id="RDV03150.1"/>
    </source>
</evidence>
<evidence type="ECO:0000259" key="1">
    <source>
        <dbReference type="Pfam" id="PF01370"/>
    </source>
</evidence>
<comment type="caution">
    <text evidence="2">The sequence shown here is derived from an EMBL/GenBank/DDBJ whole genome shotgun (WGS) entry which is preliminary data.</text>
</comment>
<dbReference type="EMBL" id="QRGO01000001">
    <property type="protein sequence ID" value="RDV03150.1"/>
    <property type="molecule type" value="Genomic_DNA"/>
</dbReference>
<protein>
    <submittedName>
        <fullName evidence="2">NAD(P)-dependent oxidoreductase</fullName>
    </submittedName>
</protein>